<feature type="chain" id="PRO_5032646147" description="Prenylated Rab acceptor protein 1" evidence="10">
    <location>
        <begin position="28"/>
        <end position="508"/>
    </location>
</feature>
<accession>A0A821K672</accession>
<evidence type="ECO:0000256" key="1">
    <source>
        <dbReference type="ARBA" id="ARBA00004141"/>
    </source>
</evidence>
<feature type="transmembrane region" description="Helical" evidence="9">
    <location>
        <begin position="401"/>
        <end position="434"/>
    </location>
</feature>
<dbReference type="PANTHER" id="PTHR19317">
    <property type="entry name" value="PRENYLATED RAB ACCEPTOR 1-RELATED"/>
    <property type="match status" value="1"/>
</dbReference>
<evidence type="ECO:0000256" key="9">
    <source>
        <dbReference type="SAM" id="Phobius"/>
    </source>
</evidence>
<keyword evidence="5 9" id="KW-1133">Transmembrane helix</keyword>
<proteinExistence type="inferred from homology"/>
<evidence type="ECO:0000256" key="10">
    <source>
        <dbReference type="SAM" id="SignalP"/>
    </source>
</evidence>
<evidence type="ECO:0000313" key="11">
    <source>
        <dbReference type="EMBL" id="CAF4728389.1"/>
    </source>
</evidence>
<feature type="transmembrane region" description="Helical" evidence="9">
    <location>
        <begin position="455"/>
        <end position="488"/>
    </location>
</feature>
<protein>
    <recommendedName>
        <fullName evidence="7">Prenylated Rab acceptor protein 1</fullName>
    </recommendedName>
    <alternativeName>
        <fullName evidence="8">PRA1 family protein 1</fullName>
    </alternativeName>
</protein>
<dbReference type="GO" id="GO:0016020">
    <property type="term" value="C:membrane"/>
    <property type="evidence" value="ECO:0007669"/>
    <property type="project" value="UniProtKB-SubCell"/>
</dbReference>
<name>A0A821K672_9BILA</name>
<reference evidence="11" key="1">
    <citation type="submission" date="2021-02" db="EMBL/GenBank/DDBJ databases">
        <authorList>
            <person name="Nowell W R."/>
        </authorList>
    </citation>
    <scope>NUCLEOTIDE SEQUENCE</scope>
</reference>
<comment type="subcellular location">
    <subcellularLocation>
        <location evidence="2">Cytoplasmic vesicle</location>
        <location evidence="2">Secretory vesicle</location>
        <location evidence="2">Synaptic vesicle</location>
    </subcellularLocation>
    <subcellularLocation>
        <location evidence="1">Membrane</location>
        <topology evidence="1">Multi-pass membrane protein</topology>
    </subcellularLocation>
</comment>
<dbReference type="PANTHER" id="PTHR19317:SF0">
    <property type="entry name" value="PRENYLATED RAB ACCEPTOR PROTEIN 1"/>
    <property type="match status" value="1"/>
</dbReference>
<gene>
    <name evidence="11" type="ORF">QYT958_LOCUS19412</name>
</gene>
<dbReference type="InterPro" id="IPR004895">
    <property type="entry name" value="Prenylated_rab_accept_PRA1"/>
</dbReference>
<comment type="similarity">
    <text evidence="3">Belongs to the PRA1 family.</text>
</comment>
<evidence type="ECO:0000256" key="4">
    <source>
        <dbReference type="ARBA" id="ARBA00022692"/>
    </source>
</evidence>
<evidence type="ECO:0000256" key="8">
    <source>
        <dbReference type="ARBA" id="ARBA00043113"/>
    </source>
</evidence>
<evidence type="ECO:0000256" key="7">
    <source>
        <dbReference type="ARBA" id="ARBA00039293"/>
    </source>
</evidence>
<sequence length="508" mass="56713">MFFLVRYFHIDIIVIALLLSAVVYSSAYDVGVDYHATEADFIDSVFITQYHTPNVRSTVLTQLQGITDRGATFVSLRIWLVAQPNGSADPNWQATFPLSDQEKTNLHQYANDVASIQSAIDGHRLRLDVCLLWLGAADYTIGNLTVGFGYFHLNASEFTLRVEKTVDSVLQALANVKRPDGVLLVQTVYLEGEVMIGAKANQDWFLATHYPRFIEVVTNANFTPSVYFLVDGLEKHVLQADYIDAQFPALNGHRSMYWVYRSLNFMKNEKLPLPSRIDFSCYIDRQTATYESLISHIIDDASASLSVLGAPDLYGVAETYYFVDDTQRNEYGQAFAIEALLNPRLDRLSFWTTPDAGGQGVNVAYPFAIEDFLLPSSQKIIFSSLAGRRLLLNVEHFRTNYIIVAVILSIYCVITSPALLFVLLAMGAGCYLVTLKNRDSQLSIMGHQIPTSQQYIAVMCLCVPLLLMVGAGSAIFWILGASVFVILLHALFHQTPNQEAFGVQMEEA</sequence>
<dbReference type="Pfam" id="PF03208">
    <property type="entry name" value="PRA1"/>
    <property type="match status" value="1"/>
</dbReference>
<dbReference type="GO" id="GO:0005794">
    <property type="term" value="C:Golgi apparatus"/>
    <property type="evidence" value="ECO:0007669"/>
    <property type="project" value="TreeGrafter"/>
</dbReference>
<dbReference type="GO" id="GO:0008021">
    <property type="term" value="C:synaptic vesicle"/>
    <property type="evidence" value="ECO:0007669"/>
    <property type="project" value="UniProtKB-SubCell"/>
</dbReference>
<evidence type="ECO:0000256" key="6">
    <source>
        <dbReference type="ARBA" id="ARBA00023136"/>
    </source>
</evidence>
<evidence type="ECO:0000256" key="3">
    <source>
        <dbReference type="ARBA" id="ARBA00006483"/>
    </source>
</evidence>
<feature type="signal peptide" evidence="10">
    <location>
        <begin position="1"/>
        <end position="27"/>
    </location>
</feature>
<keyword evidence="4 9" id="KW-0812">Transmembrane</keyword>
<keyword evidence="6 9" id="KW-0472">Membrane</keyword>
<comment type="caution">
    <text evidence="11">The sequence shown here is derived from an EMBL/GenBank/DDBJ whole genome shotgun (WGS) entry which is preliminary data.</text>
</comment>
<organism evidence="11 12">
    <name type="scientific">Rotaria socialis</name>
    <dbReference type="NCBI Taxonomy" id="392032"/>
    <lineage>
        <taxon>Eukaryota</taxon>
        <taxon>Metazoa</taxon>
        <taxon>Spiralia</taxon>
        <taxon>Gnathifera</taxon>
        <taxon>Rotifera</taxon>
        <taxon>Eurotatoria</taxon>
        <taxon>Bdelloidea</taxon>
        <taxon>Philodinida</taxon>
        <taxon>Philodinidae</taxon>
        <taxon>Rotaria</taxon>
    </lineage>
</organism>
<evidence type="ECO:0000256" key="2">
    <source>
        <dbReference type="ARBA" id="ARBA00004234"/>
    </source>
</evidence>
<keyword evidence="10" id="KW-0732">Signal</keyword>
<dbReference type="EMBL" id="CAJOBR010003208">
    <property type="protein sequence ID" value="CAF4728389.1"/>
    <property type="molecule type" value="Genomic_DNA"/>
</dbReference>
<dbReference type="Proteomes" id="UP000663848">
    <property type="component" value="Unassembled WGS sequence"/>
</dbReference>
<dbReference type="AlphaFoldDB" id="A0A821K672"/>
<evidence type="ECO:0000313" key="12">
    <source>
        <dbReference type="Proteomes" id="UP000663848"/>
    </source>
</evidence>
<evidence type="ECO:0000256" key="5">
    <source>
        <dbReference type="ARBA" id="ARBA00022989"/>
    </source>
</evidence>